<protein>
    <submittedName>
        <fullName evidence="4">Siderophore synthetase component</fullName>
    </submittedName>
</protein>
<name>A0A1I5VV70_9GAMM</name>
<proteinExistence type="inferred from homology"/>
<accession>A0A1I5VV70</accession>
<dbReference type="InterPro" id="IPR043033">
    <property type="entry name" value="PvsD/AcsD-like_thumb_beta"/>
</dbReference>
<organism evidence="4 5">
    <name type="scientific">Enterovibrio norvegicus DSM 15893</name>
    <dbReference type="NCBI Taxonomy" id="1121869"/>
    <lineage>
        <taxon>Bacteria</taxon>
        <taxon>Pseudomonadati</taxon>
        <taxon>Pseudomonadota</taxon>
        <taxon>Gammaproteobacteria</taxon>
        <taxon>Vibrionales</taxon>
        <taxon>Vibrionaceae</taxon>
        <taxon>Enterovibrio</taxon>
    </lineage>
</organism>
<dbReference type="Gene3D" id="1.10.510.40">
    <property type="match status" value="1"/>
</dbReference>
<evidence type="ECO:0000313" key="4">
    <source>
        <dbReference type="EMBL" id="SFQ11474.1"/>
    </source>
</evidence>
<dbReference type="Proteomes" id="UP000182692">
    <property type="component" value="Unassembled WGS sequence"/>
</dbReference>
<evidence type="ECO:0000259" key="3">
    <source>
        <dbReference type="Pfam" id="PF06276"/>
    </source>
</evidence>
<sequence length="620" mass="70202">MLDVALTKSVARFEGEVILSQNAKEIADIASFQAFFNCYLKEIDEGHWYTAKQWQDADKSMALEACTWVVETPLAAQSTKLAVTVNYRTLVGCHRFSRAYLFHPSSCKWQEVPFSSVVQLLIETIFSSNVFSTFNVQRERNKQELLSRVNESCSLMNAYISQRLDDPKLVSTDFIDAEQSLLYGHWQHPTPKSRQGMLDYHHAYYAPETKGSFSLHYFSVARRLICQRSALTISAEEIITSSLPISSPIKEGHLVLPMHPLQAQWLIHQSSVRRLMSEGLVVDLGTQGIDFTATSSVRSLYNANLAWMYKFSLPVKITNSLRVNKRHELDAGVVMATLYRKTGFSEAYPQFKIITDPAYITVVLPEQSETGFEVIIRENPFSEGKDTDVVTIAALTQEALPGETSMLSRFVQTIALRDHTSLSQASIKWFAKYWECSIEPMLKLYDEHGIALEAHQQNSVLQLEEGYPSIYYFRDNQGFYLSNAYRNHLAAMEPDSVTVDALYFDDDVICDRFAYYLLINNLFSIVGRLGSDGLVEERILVSFVQQRLLALRNVLTGAGTLFVDQLLSRSSIPAKGNLLTRVHDVDELTVENEQAIYCHIPNPLVMTCLEEPTEVNYASA</sequence>
<dbReference type="PANTHER" id="PTHR34384">
    <property type="entry name" value="L-2,3-DIAMINOPROPANOATE--CITRATE LIGASE"/>
    <property type="match status" value="1"/>
</dbReference>
<evidence type="ECO:0000256" key="1">
    <source>
        <dbReference type="ARBA" id="ARBA00007832"/>
    </source>
</evidence>
<dbReference type="OrthoDB" id="495728at2"/>
<evidence type="ECO:0000259" key="2">
    <source>
        <dbReference type="Pfam" id="PF04183"/>
    </source>
</evidence>
<reference evidence="4 5" key="1">
    <citation type="submission" date="2016-10" db="EMBL/GenBank/DDBJ databases">
        <authorList>
            <person name="de Groot N.N."/>
        </authorList>
    </citation>
    <scope>NUCLEOTIDE SEQUENCE [LARGE SCALE GENOMIC DNA]</scope>
    <source>
        <strain evidence="4 5">DSM 15893</strain>
    </source>
</reference>
<comment type="similarity">
    <text evidence="1">Belongs to the IucA/IucC family.</text>
</comment>
<dbReference type="Gene3D" id="1.10.150.640">
    <property type="entry name" value="AcsD, thumb domain, helical bundle"/>
    <property type="match status" value="1"/>
</dbReference>
<dbReference type="Pfam" id="PF06276">
    <property type="entry name" value="FhuF"/>
    <property type="match status" value="1"/>
</dbReference>
<dbReference type="GO" id="GO:0019290">
    <property type="term" value="P:siderophore biosynthetic process"/>
    <property type="evidence" value="ECO:0007669"/>
    <property type="project" value="InterPro"/>
</dbReference>
<dbReference type="Gene3D" id="2.30.30.1240">
    <property type="entry name" value="AscD, thumb domain, four stranded beta-sheet"/>
    <property type="match status" value="1"/>
</dbReference>
<dbReference type="Pfam" id="PF04183">
    <property type="entry name" value="IucA_IucC"/>
    <property type="match status" value="1"/>
</dbReference>
<dbReference type="InterPro" id="IPR037455">
    <property type="entry name" value="LucA/IucC-like"/>
</dbReference>
<dbReference type="InterPro" id="IPR007310">
    <property type="entry name" value="Aerobactin_biosyn_IucA/IucC_N"/>
</dbReference>
<dbReference type="EMBL" id="FOWR01000041">
    <property type="protein sequence ID" value="SFQ11474.1"/>
    <property type="molecule type" value="Genomic_DNA"/>
</dbReference>
<dbReference type="InterPro" id="IPR022770">
    <property type="entry name" value="IucA/IucC-like_C"/>
</dbReference>
<dbReference type="PANTHER" id="PTHR34384:SF5">
    <property type="entry name" value="L-2,3-DIAMINOPROPANOATE--CITRATE LIGASE"/>
    <property type="match status" value="1"/>
</dbReference>
<gene>
    <name evidence="4" type="ORF">SAMN03084138_04087</name>
</gene>
<evidence type="ECO:0000313" key="5">
    <source>
        <dbReference type="Proteomes" id="UP000182692"/>
    </source>
</evidence>
<dbReference type="InterPro" id="IPR043032">
    <property type="entry name" value="PvsD/AcsD-like_thumb_helix"/>
</dbReference>
<feature type="domain" description="Aerobactin siderophore biosynthesis IucA/IucC N-terminal" evidence="2">
    <location>
        <begin position="173"/>
        <end position="397"/>
    </location>
</feature>
<dbReference type="GO" id="GO:0016881">
    <property type="term" value="F:acid-amino acid ligase activity"/>
    <property type="evidence" value="ECO:0007669"/>
    <property type="project" value="UniProtKB-ARBA"/>
</dbReference>
<dbReference type="AlphaFoldDB" id="A0A1I5VV70"/>
<dbReference type="STRING" id="1121869.SAMN03084138_04087"/>
<feature type="domain" description="Aerobactin siderophore biosynthesis IucA/IucC-like C-terminal" evidence="3">
    <location>
        <begin position="429"/>
        <end position="589"/>
    </location>
</feature>